<evidence type="ECO:0000313" key="1">
    <source>
        <dbReference type="EMBL" id="KAJ8641694.1"/>
    </source>
</evidence>
<keyword evidence="2" id="KW-1185">Reference proteome</keyword>
<reference evidence="1 2" key="1">
    <citation type="journal article" date="2022" name="Hortic Res">
        <title>A haplotype resolved chromosomal level avocado genome allows analysis of novel avocado genes.</title>
        <authorList>
            <person name="Nath O."/>
            <person name="Fletcher S.J."/>
            <person name="Hayward A."/>
            <person name="Shaw L.M."/>
            <person name="Masouleh A.K."/>
            <person name="Furtado A."/>
            <person name="Henry R.J."/>
            <person name="Mitter N."/>
        </authorList>
    </citation>
    <scope>NUCLEOTIDE SEQUENCE [LARGE SCALE GENOMIC DNA]</scope>
    <source>
        <strain evidence="2">cv. Hass</strain>
    </source>
</reference>
<sequence length="104" mass="12513">MDAYVNSENLYNYMEFLQKKCPKDPNPLVVNSALKHIQRKLYREDKRCKDKKNTLVALEILYAENHGDFMDIIGFFMWVLITSENLKFFQCHFKILKQRREPHA</sequence>
<protein>
    <submittedName>
        <fullName evidence="1">Uncharacterized protein</fullName>
    </submittedName>
</protein>
<name>A0ACC2M7N0_PERAE</name>
<organism evidence="1 2">
    <name type="scientific">Persea americana</name>
    <name type="common">Avocado</name>
    <dbReference type="NCBI Taxonomy" id="3435"/>
    <lineage>
        <taxon>Eukaryota</taxon>
        <taxon>Viridiplantae</taxon>
        <taxon>Streptophyta</taxon>
        <taxon>Embryophyta</taxon>
        <taxon>Tracheophyta</taxon>
        <taxon>Spermatophyta</taxon>
        <taxon>Magnoliopsida</taxon>
        <taxon>Magnoliidae</taxon>
        <taxon>Laurales</taxon>
        <taxon>Lauraceae</taxon>
        <taxon>Persea</taxon>
    </lineage>
</organism>
<dbReference type="Proteomes" id="UP001234297">
    <property type="component" value="Chromosome 5"/>
</dbReference>
<comment type="caution">
    <text evidence="1">The sequence shown here is derived from an EMBL/GenBank/DDBJ whole genome shotgun (WGS) entry which is preliminary data.</text>
</comment>
<accession>A0ACC2M7N0</accession>
<gene>
    <name evidence="1" type="ORF">MRB53_018388</name>
</gene>
<dbReference type="EMBL" id="CM056813">
    <property type="protein sequence ID" value="KAJ8641694.1"/>
    <property type="molecule type" value="Genomic_DNA"/>
</dbReference>
<proteinExistence type="predicted"/>
<evidence type="ECO:0000313" key="2">
    <source>
        <dbReference type="Proteomes" id="UP001234297"/>
    </source>
</evidence>